<dbReference type="GO" id="GO:0005634">
    <property type="term" value="C:nucleus"/>
    <property type="evidence" value="ECO:0007669"/>
    <property type="project" value="InterPro"/>
</dbReference>
<dbReference type="GO" id="GO:0004842">
    <property type="term" value="F:ubiquitin-protein transferase activity"/>
    <property type="evidence" value="ECO:0007669"/>
    <property type="project" value="InterPro"/>
</dbReference>
<dbReference type="InterPro" id="IPR001841">
    <property type="entry name" value="Znf_RING"/>
</dbReference>
<feature type="domain" description="RING-type" evidence="3">
    <location>
        <begin position="3"/>
        <end position="44"/>
    </location>
</feature>
<gene>
    <name evidence="4" type="ORF">BDN70DRAFT_960987</name>
</gene>
<evidence type="ECO:0000313" key="4">
    <source>
        <dbReference type="EMBL" id="KAF9474388.1"/>
    </source>
</evidence>
<organism evidence="4 5">
    <name type="scientific">Pholiota conissans</name>
    <dbReference type="NCBI Taxonomy" id="109636"/>
    <lineage>
        <taxon>Eukaryota</taxon>
        <taxon>Fungi</taxon>
        <taxon>Dikarya</taxon>
        <taxon>Basidiomycota</taxon>
        <taxon>Agaricomycotina</taxon>
        <taxon>Agaricomycetes</taxon>
        <taxon>Agaricomycetidae</taxon>
        <taxon>Agaricales</taxon>
        <taxon>Agaricineae</taxon>
        <taxon>Strophariaceae</taxon>
        <taxon>Pholiota</taxon>
    </lineage>
</organism>
<dbReference type="InterPro" id="IPR037381">
    <property type="entry name" value="RFWD3"/>
</dbReference>
<keyword evidence="5" id="KW-1185">Reference proteome</keyword>
<dbReference type="GO" id="GO:0016567">
    <property type="term" value="P:protein ubiquitination"/>
    <property type="evidence" value="ECO:0007669"/>
    <property type="project" value="InterPro"/>
</dbReference>
<dbReference type="GO" id="GO:0036297">
    <property type="term" value="P:interstrand cross-link repair"/>
    <property type="evidence" value="ECO:0007669"/>
    <property type="project" value="InterPro"/>
</dbReference>
<dbReference type="AlphaFoldDB" id="A0A9P5YSP1"/>
<dbReference type="SUPFAM" id="SSF57850">
    <property type="entry name" value="RING/U-box"/>
    <property type="match status" value="1"/>
</dbReference>
<dbReference type="PANTHER" id="PTHR16047:SF7">
    <property type="entry name" value="E3 UBIQUITIN-PROTEIN LIGASE RFWD3"/>
    <property type="match status" value="1"/>
</dbReference>
<feature type="coiled-coil region" evidence="2">
    <location>
        <begin position="129"/>
        <end position="180"/>
    </location>
</feature>
<dbReference type="PROSITE" id="PS50089">
    <property type="entry name" value="ZF_RING_2"/>
    <property type="match status" value="1"/>
</dbReference>
<dbReference type="OrthoDB" id="8062037at2759"/>
<evidence type="ECO:0000313" key="5">
    <source>
        <dbReference type="Proteomes" id="UP000807469"/>
    </source>
</evidence>
<keyword evidence="1" id="KW-0863">Zinc-finger</keyword>
<evidence type="ECO:0000256" key="2">
    <source>
        <dbReference type="SAM" id="Coils"/>
    </source>
</evidence>
<keyword evidence="1" id="KW-0862">Zinc</keyword>
<reference evidence="4" key="1">
    <citation type="submission" date="2020-11" db="EMBL/GenBank/DDBJ databases">
        <authorList>
            <consortium name="DOE Joint Genome Institute"/>
            <person name="Ahrendt S."/>
            <person name="Riley R."/>
            <person name="Andreopoulos W."/>
            <person name="Labutti K."/>
            <person name="Pangilinan J."/>
            <person name="Ruiz-Duenas F.J."/>
            <person name="Barrasa J.M."/>
            <person name="Sanchez-Garcia M."/>
            <person name="Camarero S."/>
            <person name="Miyauchi S."/>
            <person name="Serrano A."/>
            <person name="Linde D."/>
            <person name="Babiker R."/>
            <person name="Drula E."/>
            <person name="Ayuso-Fernandez I."/>
            <person name="Pacheco R."/>
            <person name="Padilla G."/>
            <person name="Ferreira P."/>
            <person name="Barriuso J."/>
            <person name="Kellner H."/>
            <person name="Castanera R."/>
            <person name="Alfaro M."/>
            <person name="Ramirez L."/>
            <person name="Pisabarro A.G."/>
            <person name="Kuo A."/>
            <person name="Tritt A."/>
            <person name="Lipzen A."/>
            <person name="He G."/>
            <person name="Yan M."/>
            <person name="Ng V."/>
            <person name="Cullen D."/>
            <person name="Martin F."/>
            <person name="Rosso M.-N."/>
            <person name="Henrissat B."/>
            <person name="Hibbett D."/>
            <person name="Martinez A.T."/>
            <person name="Grigoriev I.V."/>
        </authorList>
    </citation>
    <scope>NUCLEOTIDE SEQUENCE</scope>
    <source>
        <strain evidence="4">CIRM-BRFM 674</strain>
    </source>
</reference>
<comment type="caution">
    <text evidence="4">The sequence shown here is derived from an EMBL/GenBank/DDBJ whole genome shotgun (WGS) entry which is preliminary data.</text>
</comment>
<dbReference type="EMBL" id="MU155381">
    <property type="protein sequence ID" value="KAF9474388.1"/>
    <property type="molecule type" value="Genomic_DNA"/>
</dbReference>
<keyword evidence="1" id="KW-0479">Metal-binding</keyword>
<proteinExistence type="predicted"/>
<dbReference type="GO" id="GO:0008270">
    <property type="term" value="F:zinc ion binding"/>
    <property type="evidence" value="ECO:0007669"/>
    <property type="project" value="UniProtKB-KW"/>
</dbReference>
<evidence type="ECO:0000259" key="3">
    <source>
        <dbReference type="PROSITE" id="PS50089"/>
    </source>
</evidence>
<dbReference type="Proteomes" id="UP000807469">
    <property type="component" value="Unassembled WGS sequence"/>
</dbReference>
<dbReference type="SMART" id="SM00184">
    <property type="entry name" value="RING"/>
    <property type="match status" value="1"/>
</dbReference>
<dbReference type="Gene3D" id="3.30.40.10">
    <property type="entry name" value="Zinc/RING finger domain, C3HC4 (zinc finger)"/>
    <property type="match status" value="1"/>
</dbReference>
<dbReference type="PANTHER" id="PTHR16047">
    <property type="entry name" value="RFWD3 PROTEIN"/>
    <property type="match status" value="1"/>
</dbReference>
<dbReference type="InterPro" id="IPR013083">
    <property type="entry name" value="Znf_RING/FYVE/PHD"/>
</dbReference>
<protein>
    <recommendedName>
        <fullName evidence="3">RING-type domain-containing protein</fullName>
    </recommendedName>
</protein>
<accession>A0A9P5YSP1</accession>
<evidence type="ECO:0000256" key="1">
    <source>
        <dbReference type="PROSITE-ProRule" id="PRU00175"/>
    </source>
</evidence>
<keyword evidence="2" id="KW-0175">Coiled coil</keyword>
<sequence>MECSICWENLEDKVCSLTCGHIFHRSCIEPLIYDTEYLSCPICRKRQKALFGSRTIREVFFTSPTRPSAPSSDVEIQDALDKAITENVIISHSLVRTRAQSARIRTQHLRAVQQRVAGAERESILQREVEKMKRARDSALEALADLRAQRDAWAEHARMAEETKDELQSAVARLEEMEREKDNILVPMLLVGPQWLSHLCQYKALNNYNFDFGFDFDFSEKGATTIDGGVDDLYIGWKTFMVRSWVQSVYEKAHLYKVRPGWV</sequence>
<dbReference type="Pfam" id="PF13639">
    <property type="entry name" value="zf-RING_2"/>
    <property type="match status" value="1"/>
</dbReference>
<name>A0A9P5YSP1_9AGAR</name>